<feature type="non-terminal residue" evidence="2">
    <location>
        <position position="1"/>
    </location>
</feature>
<protein>
    <submittedName>
        <fullName evidence="2">Uncharacterized protein</fullName>
    </submittedName>
</protein>
<sequence>KNKMSSEKKMVDSATGASPPQFHTRDIGCSPVSFRSSIQSRIGSGGSFDHSPILLNQEGQNIKENIVMTQIVDNEQTSSLSLPSSCSNSSITTPVLSSFSTTRPVSLMSLKVNDNYGFHTTQKSCLTTNNNHRWWPVHRNYRSRRDNKYRQRGRHVRSDLTKQGGDCCQRSAQIRLGKLIIC</sequence>
<feature type="region of interest" description="Disordered" evidence="1">
    <location>
        <begin position="1"/>
        <end position="26"/>
    </location>
</feature>
<dbReference type="EMBL" id="CAJOAX010018919">
    <property type="protein sequence ID" value="CAF4184714.1"/>
    <property type="molecule type" value="Genomic_DNA"/>
</dbReference>
<gene>
    <name evidence="2" type="ORF">OTI717_LOCUS37860</name>
</gene>
<name>A0A820AYS2_9BILA</name>
<organism evidence="2 3">
    <name type="scientific">Rotaria sordida</name>
    <dbReference type="NCBI Taxonomy" id="392033"/>
    <lineage>
        <taxon>Eukaryota</taxon>
        <taxon>Metazoa</taxon>
        <taxon>Spiralia</taxon>
        <taxon>Gnathifera</taxon>
        <taxon>Rotifera</taxon>
        <taxon>Eurotatoria</taxon>
        <taxon>Bdelloidea</taxon>
        <taxon>Philodinida</taxon>
        <taxon>Philodinidae</taxon>
        <taxon>Rotaria</taxon>
    </lineage>
</organism>
<feature type="compositionally biased region" description="Basic and acidic residues" evidence="1">
    <location>
        <begin position="1"/>
        <end position="11"/>
    </location>
</feature>
<dbReference type="AlphaFoldDB" id="A0A820AYS2"/>
<dbReference type="Proteomes" id="UP000663823">
    <property type="component" value="Unassembled WGS sequence"/>
</dbReference>
<reference evidence="2" key="1">
    <citation type="submission" date="2021-02" db="EMBL/GenBank/DDBJ databases">
        <authorList>
            <person name="Nowell W R."/>
        </authorList>
    </citation>
    <scope>NUCLEOTIDE SEQUENCE</scope>
</reference>
<evidence type="ECO:0000256" key="1">
    <source>
        <dbReference type="SAM" id="MobiDB-lite"/>
    </source>
</evidence>
<proteinExistence type="predicted"/>
<evidence type="ECO:0000313" key="2">
    <source>
        <dbReference type="EMBL" id="CAF4184714.1"/>
    </source>
</evidence>
<comment type="caution">
    <text evidence="2">The sequence shown here is derived from an EMBL/GenBank/DDBJ whole genome shotgun (WGS) entry which is preliminary data.</text>
</comment>
<evidence type="ECO:0000313" key="3">
    <source>
        <dbReference type="Proteomes" id="UP000663823"/>
    </source>
</evidence>
<accession>A0A820AYS2</accession>